<evidence type="ECO:0000256" key="2">
    <source>
        <dbReference type="ARBA" id="ARBA00004240"/>
    </source>
</evidence>
<feature type="region of interest" description="Disordered" evidence="16">
    <location>
        <begin position="1818"/>
        <end position="1839"/>
    </location>
</feature>
<feature type="transmembrane region" description="Helical" evidence="17">
    <location>
        <begin position="4039"/>
        <end position="4059"/>
    </location>
</feature>
<reference evidence="19" key="1">
    <citation type="journal article" date="2022" name="bioRxiv">
        <title>Genomics of Preaxostyla Flagellates Illuminates Evolutionary Transitions and the Path Towards Mitochondrial Loss.</title>
        <authorList>
            <person name="Novak L.V.F."/>
            <person name="Treitli S.C."/>
            <person name="Pyrih J."/>
            <person name="Halakuc P."/>
            <person name="Pipaliya S.V."/>
            <person name="Vacek V."/>
            <person name="Brzon O."/>
            <person name="Soukal P."/>
            <person name="Eme L."/>
            <person name="Dacks J.B."/>
            <person name="Karnkowska A."/>
            <person name="Elias M."/>
            <person name="Hampl V."/>
        </authorList>
    </citation>
    <scope>NUCLEOTIDE SEQUENCE</scope>
    <source>
        <strain evidence="19">RCP-MX</strain>
    </source>
</reference>
<feature type="transmembrane region" description="Helical" evidence="17">
    <location>
        <begin position="4068"/>
        <end position="4090"/>
    </location>
</feature>
<feature type="compositionally biased region" description="Pro residues" evidence="16">
    <location>
        <begin position="968"/>
        <end position="977"/>
    </location>
</feature>
<keyword evidence="5" id="KW-0808">Transferase</keyword>
<keyword evidence="7" id="KW-0256">Endoplasmic reticulum</keyword>
<evidence type="ECO:0000256" key="13">
    <source>
        <dbReference type="ARBA" id="ARBA00042378"/>
    </source>
</evidence>
<feature type="compositionally biased region" description="Basic residues" evidence="16">
    <location>
        <begin position="1573"/>
        <end position="1583"/>
    </location>
</feature>
<evidence type="ECO:0000313" key="19">
    <source>
        <dbReference type="EMBL" id="KAJ4463011.1"/>
    </source>
</evidence>
<evidence type="ECO:0000256" key="8">
    <source>
        <dbReference type="ARBA" id="ARBA00023034"/>
    </source>
</evidence>
<evidence type="ECO:0000256" key="4">
    <source>
        <dbReference type="ARBA" id="ARBA00012485"/>
    </source>
</evidence>
<dbReference type="Gene3D" id="2.120.10.80">
    <property type="entry name" value="Kelch-type beta propeller"/>
    <property type="match status" value="1"/>
</dbReference>
<evidence type="ECO:0000256" key="12">
    <source>
        <dbReference type="ARBA" id="ARBA00041409"/>
    </source>
</evidence>
<evidence type="ECO:0000256" key="3">
    <source>
        <dbReference type="ARBA" id="ARBA00004906"/>
    </source>
</evidence>
<proteinExistence type="predicted"/>
<feature type="compositionally biased region" description="Low complexity" evidence="16">
    <location>
        <begin position="979"/>
        <end position="1005"/>
    </location>
</feature>
<dbReference type="CDD" id="cd00078">
    <property type="entry name" value="HECTc"/>
    <property type="match status" value="1"/>
</dbReference>
<evidence type="ECO:0000256" key="7">
    <source>
        <dbReference type="ARBA" id="ARBA00022824"/>
    </source>
</evidence>
<evidence type="ECO:0000256" key="10">
    <source>
        <dbReference type="ARBA" id="ARBA00037859"/>
    </source>
</evidence>
<dbReference type="PROSITE" id="PS50237">
    <property type="entry name" value="HECT"/>
    <property type="match status" value="1"/>
</dbReference>
<dbReference type="Gene3D" id="1.25.40.20">
    <property type="entry name" value="Ankyrin repeat-containing domain"/>
    <property type="match status" value="3"/>
</dbReference>
<dbReference type="InterPro" id="IPR035983">
    <property type="entry name" value="Hect_E3_ubiquitin_ligase"/>
</dbReference>
<gene>
    <name evidence="19" type="ORF">PAPYR_249</name>
</gene>
<feature type="compositionally biased region" description="Low complexity" evidence="16">
    <location>
        <begin position="1825"/>
        <end position="1839"/>
    </location>
</feature>
<feature type="repeat" description="ANK" evidence="14">
    <location>
        <begin position="218"/>
        <end position="250"/>
    </location>
</feature>
<feature type="compositionally biased region" description="Low complexity" evidence="16">
    <location>
        <begin position="933"/>
        <end position="944"/>
    </location>
</feature>
<dbReference type="InterPro" id="IPR015915">
    <property type="entry name" value="Kelch-typ_b-propeller"/>
</dbReference>
<comment type="pathway">
    <text evidence="3">Protein modification; protein ubiquitination.</text>
</comment>
<dbReference type="PROSITE" id="PS50088">
    <property type="entry name" value="ANK_REPEAT"/>
    <property type="match status" value="2"/>
</dbReference>
<keyword evidence="8" id="KW-0333">Golgi apparatus</keyword>
<feature type="compositionally biased region" description="Low complexity" evidence="16">
    <location>
        <begin position="904"/>
        <end position="923"/>
    </location>
</feature>
<dbReference type="Pfam" id="PF00632">
    <property type="entry name" value="HECT"/>
    <property type="match status" value="1"/>
</dbReference>
<dbReference type="Proteomes" id="UP001141327">
    <property type="component" value="Unassembled WGS sequence"/>
</dbReference>
<dbReference type="InterPro" id="IPR050409">
    <property type="entry name" value="E3_ubiq-protein_ligase"/>
</dbReference>
<dbReference type="EC" id="2.3.2.26" evidence="4"/>
<keyword evidence="17" id="KW-0812">Transmembrane</keyword>
<evidence type="ECO:0000259" key="18">
    <source>
        <dbReference type="PROSITE" id="PS50237"/>
    </source>
</evidence>
<comment type="subcellular location">
    <subcellularLocation>
        <location evidence="2">Endoplasmic reticulum</location>
    </subcellularLocation>
    <subcellularLocation>
        <location evidence="10">Golgi apparatus</location>
        <location evidence="10">Golgi stack membrane</location>
    </subcellularLocation>
</comment>
<dbReference type="PROSITE" id="PS50297">
    <property type="entry name" value="ANK_REP_REGION"/>
    <property type="match status" value="2"/>
</dbReference>
<evidence type="ECO:0000313" key="20">
    <source>
        <dbReference type="Proteomes" id="UP001141327"/>
    </source>
</evidence>
<evidence type="ECO:0000256" key="14">
    <source>
        <dbReference type="PROSITE-ProRule" id="PRU00023"/>
    </source>
</evidence>
<dbReference type="SUPFAM" id="SSF117281">
    <property type="entry name" value="Kelch motif"/>
    <property type="match status" value="1"/>
</dbReference>
<sequence length="4554" mass="485183">MVNGRRQEEIGNNLYNPYATRNPLFLPDLTTPTSAVNPDSLLQYLPLLLPPPLHTKVTTIQHVEDASDTNISVCWQGEDDLSPISLTGTATLFQLRHRLETQQARLQLFSGWGTLQPMAFSFLRRGRPVPRSQERLLPCGTCFPVCNIGRSVSPGNNPRGAYSRVIRLRPSWRPGVLEAAVAQRYSLHDAVREGRSDQADALLGTAEGRARLNLQDAFGRTPLHEACGTGAVPLVALLLEARALAGVRDQWGQTCFHTMARTCRLGPRREAAARLNPQVGPLVARQVLEAFAKQADAAGLPVLLNIQDHRGRTALHVLLERALGRAGRGLRLEDLAPLVGAFLALGSSPEIADVWGRTPRSLMQAICPHGLADFLLGGPTMDTLARVFDRNPISPELVGSASFARWGAPPAADPEDPAAASSLLGGPAPLLHRIAAQPGCEALLGWIFLHVRHSAMPARACQSFAPPLTSCPRLSLGQFPGYFWEPPRDPLGRTPLHHAVGARNVSMCRALLDLYVTPPYSLRDAHSRTTTWPKLPPARLQQLQVRPSSRSWSLPRSRCVVTPGWSHGKLMASGLAGGLGGSWNQLSFDLFRLRLLGACDGAGRTALHLALYQRCLPVAETLLGEFFRAPPPAPALPGTPYFRPQEAANQQRLARHIHATDELKRAVLSLVDREGNTPVAVAVLNDTPGLLSLLLRGRASTREGLPSDAPTGAGVPPPWKGRPSAVEDRHNFSRSALAVGLACGRVKCVDMLLEVGAEVCGCGCRGRKVLWNGRLLLDVAVERMEQQLLPPRLVRALVETVGAVPLEVVGGICRRGQLASLVQLLGSRGISFRLGEGPQPDTELLPDVHFYQAARAGAAFLLDAMVLYNEAVAQRMTAAADPAPSSVLFPMRLLLASLGPSQSPAADTPARAAPPRVSGSPSPSLSPSPSPSGPSATPAGSPSPFHLGGGPPRGMAPSTFMRLSEPTTPYPTIPTPPVAGASSSTGGAGSSTSRPAGPEGAGEAPLGDMFRHLLELLEVREGRFIPVSSCASHASAAAPLIGPGPNVTSAELAYGTAEVAADIFGQLCLGPPVGSLGGDPGEAALQRTLLSDLFGSPAVAALAAGAPDTVFEAPRRAAAPDPGLPPGFVPTRPRPGAPAALGTALYWWEQSPRLLLYTKVLLIRLLGGDRGRRRVLLEGPLLFVATQFQRCWFRHRAVLARLAAEALRADVGAGGGRTCRLLRLFLRSVAAATPPEVGHGVVATPAEAQQAIWNDETFLMASCALMGRHYRLGAFLLDLVVPLSRREAPPPGALTSPSADLLQCVVAASRVLGELGDVTLARKYVVAARTYARYFGVALRLEDFAVPMLHRALAMGQLALVVDVLCFPYGPHHVPRELLLRPSALAREHAFRLLGMSEERRASCLPWGLSHSARFESPDRQRVLAESLGALCTECPLHEDGEPREGDGPAGSEWSPMTEACRRGRAEVVEMLLAKVEELEQAGYLQGLARRRCFADHQRSMLLACRLGHWPVCAALARFFRGRVTESPFVTEEHLIAACASGHPDLVESLLTEVRCPGHPAPEPSPHPVISRRSSHDHHNHRQPHADGTARVHLSGSPFHALCYFLVAACGSLSGTCMGLALQRGLVPDWGLTRPGRTCFDALMADAPLLPCSSSRYAPDPSPPSPPPPPPIPLLPGPSPLISTTPSWAWRRGNPRTQRRVDELIRVGLDLTARMGARAQEPSEGALLVRPSVGVYLLSGALGRCAARGYWVLVHALCNNAAPFREEERRLVCGDGAAQQRLGELLLEACRGGDLPTVRWVLALAAQAPDRLRVLEPAQPRPGILPSGPGVGPSRRPRRVVVPTPRTPLGWAARRGHGVIVEALLSAYGLDLKTTEGWREPLYFAIRGGQVALVEMLVRAGADLRPRLPIRGLFPLSLAAIGGSLDMLRLIIGALADQQDPNPRTPLLPVSAALRLQLLEATEWALRSRSAEAALFLLGVLHTHFAAQTPEGPWYVQMLCHACLAEDRAAAEYILERGASFGGLALLKAPCPALGSEHFLLTPARAAFLMGKLSFMRALLGIGAESAFAAYLPLFELGLIPPAPPPRAALAAVAPQTFPPTSFPQPDLPALPYAAYDAAGRGAPPRSTQPLQRPPWVPALSPAHLAAHDSFLYGQPYGWFRSLMSQTAAARSSSDRPDGAASPSFPEADPEAAAVGEPGPGPGWVASFRWYPRNRPVRPADPPGCPPGPFDPAECGFWTGADLLIFALANGLDGPLRALILAGGPHMLLVPPSAFSARCLEHPLHAALLARPRAAGGSAAGADRLVLFCMSQLNLLTGSGRLEDFLRQLGCHPVDLTPAAAVAAAAGTTQRLTMLLTQPGPRRGRTPLMEACAGGRLAAAGLLLKAAIDPNQPALGPQDGGVGGPASLADLADPSALGDGAEWLPGDPREATFDLTALLGSGAPPACWGHFGLAFAGEQGFTPLHYLTLTPTPPAPPGGEIAQTLRPVALLGELLRGGAALDPLLGAAPGTGLPNALVLGLAMGSLPLGLALFRRSDLGECAAPAAAEGAPATWRPQPVGGAPGAERSSGSTRAAREWAGLLPMVPPTIRDAVLFDLLHPAALAHALQLRTAHPDGGRLSWWDQILVARGKRAWVECAESVLGPGTGPGCEEAPDSVAAQLPAMAQRGLSELGLPPYTRLFFDFQSRRRFERLVAEAVGPAFEGALDLLLWGRAPFAPQRPYPRPGAWGGPLRPDAAIVQDLARAARARLQRRRATTVAEALLPEQPPRGSAVGPAPEEPPRVPVIRVLISQPAVRPAAARWSLPSPVSPFRVRPLTAVHLPSAAPFSGAPNQVAALDEQARSVFTETVGTSLVLGRHLAAMERLLDEFGRPFALWVLAYLGAIESPPESPPEQTTRPLPIVQVRPLSPLASSLLGPAGRPAEGPLYPSVLTQPWGEQAALCLVDTCVLEPDPAPSPARTQLAPYQTDAAFSVPPLLARRWRVESKDLSAELRELFISHVLVAQQLRWRGGLPDILQAASEAINQRRAGAGLGPLTILVDAAALPDGSLADPEEALPWQTLALLLEYWLPRWSTALREPGLTITLRRSVWHRTRGFGAAATTPTGGRGPEQPAVGFLEAPRLTAGNPRALELLFDYGGSLAAFAQTFHYHHRRGPPGEGPLWCCQEARRLTHWEGSGVGAGEAAVVGHVVSGWALIARRAELWDQVEAHLAALRASLRHEVGRSGPARCPEAHRLGPMDLDVALDALQASGLAPPAGLPHGDLRSALVGLRYLLDLGLVATLAASLRAAIYRLAALNRWSARLQFTRLTLRFDGSPAGAPVSPRTCSKLFACTFIPPPAGASPPVGNPGPAPFRISVEPLDWWLLTDPRSGPIALRLTFHAPFGAPSFVALPTYAEPIGAVLGAFGEEPDVRLVINPFASSHSRAEARWTQPQAQPSQPRLSLTGTPGDQPAIFLFLVRLMFRFGTIAWVVCLLFSIIPIEATWDGVPYYTSPTPPPKVGGHTFTALGKTFFMVGGLKPDGVPNPYVYRYANDPGLGWRIYANSTVPFPSPSLSPPPLAPGVWGHSAIVDNATMRLLVYGGRYLCGQNPAKYCESNELWALHYGSAFSNDSAAFWEQLPSPDDCGSARGFHACARIGRQMIVIGGASTTPGNIYAHPAAAFDLDVNAWAPVAIPPGLTVRQGAVSVPLHSPLAPPAAPIQLGPQRASLSAPPLPATLGAAETLNGLYVGMGAMGAEADRLPLAQLPLADGWLVYPSWRLAELARTELPPEAAARVREWAPTDLQPINATAAVLEVRGQDEAGAPVWANATYLRTYTALQTNGEGPAWPPVEMPASLWAAAAPIQDGSGALLFGGLVMTDLETPSLGATLYHLNASSMAITRVAATRSSDFLVLYAPPRGLYMLGLATRATTYASMDVTEAVFFGGLSAAPSALTLASHDPASAKSLYYAYQTCCPIGCGLGQCDMGWCTCPAGFTGAQCEASTLGRTMLSWLGWASVPLAAGFALFFLVPARFRVTLSSVIIFAGGCCELAGALTSPAYLAPAALMSSLVGALVALFGLSKNLRALRLLAYGGLPLVAALNLLALLGSILQCTGTTACAAAVARGSTSMLVMGPTVAGAMMLCALLETFFVLRLIRPPGQHTLLQALREANDELLAEEAPVPEPALPPPGAPFAARQGYLREWMRYRRAQEPQRDVPITIHRAALFDDSYAALSRLTPEKLARRLVVTFEGEEGLDLGGLAREWYTAVGRALVNPDYALFTRAEESAYAYLIAPISAVHDDVEAYFRFVGRFLGKAIADRQTIDVHFSRSFYKCLLGRPAAVQDLEAADPEFFRSLTWLLEHPVDPSLELDVYFTATTDELGEQRVVELKPGGRAISVTDQNKQEYVALVADFRLRRSIRAQAEAVRRGFLEVVPDELCALFSEAELELLLSGIPEIDPDDWVANTAYEGYRPDDRTVMAFWEVIRGSSLEERALILQFVTGTARLPYDGFAGLQGRSGPALFTIRRVAVPTDHLPCSHTCFNQLDLPPYDSAALCRQRLMTAVSMGGVGFGAR</sequence>
<feature type="transmembrane region" description="Helical" evidence="17">
    <location>
        <begin position="3988"/>
        <end position="4008"/>
    </location>
</feature>
<evidence type="ECO:0000256" key="16">
    <source>
        <dbReference type="SAM" id="MobiDB-lite"/>
    </source>
</evidence>
<dbReference type="Gene3D" id="3.90.1750.10">
    <property type="entry name" value="Hect, E3 ligase catalytic domains"/>
    <property type="match status" value="1"/>
</dbReference>
<dbReference type="InterPro" id="IPR002110">
    <property type="entry name" value="Ankyrin_rpt"/>
</dbReference>
<feature type="transmembrane region" description="Helical" evidence="17">
    <location>
        <begin position="4110"/>
        <end position="4132"/>
    </location>
</feature>
<keyword evidence="20" id="KW-1185">Reference proteome</keyword>
<name>A0ABQ8UX17_9EUKA</name>
<dbReference type="SMART" id="SM00248">
    <property type="entry name" value="ANK"/>
    <property type="match status" value="13"/>
</dbReference>
<dbReference type="EMBL" id="JAPMOS010000001">
    <property type="protein sequence ID" value="KAJ4463011.1"/>
    <property type="molecule type" value="Genomic_DNA"/>
</dbReference>
<feature type="region of interest" description="Disordered" evidence="16">
    <location>
        <begin position="2546"/>
        <end position="2572"/>
    </location>
</feature>
<feature type="region of interest" description="Disordered" evidence="16">
    <location>
        <begin position="1557"/>
        <end position="1591"/>
    </location>
</feature>
<dbReference type="PANTHER" id="PTHR11254">
    <property type="entry name" value="HECT DOMAIN UBIQUITIN-PROTEIN LIGASE"/>
    <property type="match status" value="1"/>
</dbReference>
<feature type="repeat" description="ANK" evidence="14">
    <location>
        <begin position="1877"/>
        <end position="1904"/>
    </location>
</feature>
<keyword evidence="17" id="KW-1133">Transmembrane helix</keyword>
<feature type="region of interest" description="Disordered" evidence="16">
    <location>
        <begin position="900"/>
        <end position="1005"/>
    </location>
</feature>
<dbReference type="Gene3D" id="3.30.2160.10">
    <property type="entry name" value="Hect, E3 ligase catalytic domain"/>
    <property type="match status" value="1"/>
</dbReference>
<keyword evidence="9" id="KW-0131">Cell cycle</keyword>
<evidence type="ECO:0000256" key="6">
    <source>
        <dbReference type="ARBA" id="ARBA00022786"/>
    </source>
</evidence>
<evidence type="ECO:0000256" key="17">
    <source>
        <dbReference type="SAM" id="Phobius"/>
    </source>
</evidence>
<feature type="region of interest" description="Disordered" evidence="16">
    <location>
        <begin position="2170"/>
        <end position="2201"/>
    </location>
</feature>
<feature type="domain" description="HECT" evidence="18">
    <location>
        <begin position="4217"/>
        <end position="4554"/>
    </location>
</feature>
<comment type="caution">
    <text evidence="19">The sequence shown here is derived from an EMBL/GenBank/DDBJ whole genome shotgun (WGS) entry which is preliminary data.</text>
</comment>
<dbReference type="InterPro" id="IPR000569">
    <property type="entry name" value="HECT_dom"/>
</dbReference>
<accession>A0ABQ8UX17</accession>
<feature type="region of interest" description="Disordered" evidence="16">
    <location>
        <begin position="1654"/>
        <end position="1678"/>
    </location>
</feature>
<feature type="compositionally biased region" description="Pro residues" evidence="16">
    <location>
        <begin position="1660"/>
        <end position="1678"/>
    </location>
</feature>
<dbReference type="SUPFAM" id="SSF48403">
    <property type="entry name" value="Ankyrin repeat"/>
    <property type="match status" value="2"/>
</dbReference>
<dbReference type="SMART" id="SM00119">
    <property type="entry name" value="HECTc"/>
    <property type="match status" value="1"/>
</dbReference>
<evidence type="ECO:0000256" key="15">
    <source>
        <dbReference type="PROSITE-ProRule" id="PRU00104"/>
    </source>
</evidence>
<evidence type="ECO:0000256" key="9">
    <source>
        <dbReference type="ARBA" id="ARBA00023306"/>
    </source>
</evidence>
<keyword evidence="14" id="KW-0040">ANK repeat</keyword>
<feature type="region of interest" description="Disordered" evidence="16">
    <location>
        <begin position="702"/>
        <end position="721"/>
    </location>
</feature>
<feature type="active site" description="Glycyl thioester intermediate" evidence="15">
    <location>
        <position position="4521"/>
    </location>
</feature>
<dbReference type="PANTHER" id="PTHR11254:SF440">
    <property type="entry name" value="E3 UBIQUITIN-PROTEIN LIGASE NEDD-4"/>
    <property type="match status" value="1"/>
</dbReference>
<evidence type="ECO:0000256" key="11">
    <source>
        <dbReference type="ARBA" id="ARBA00040370"/>
    </source>
</evidence>
<dbReference type="InterPro" id="IPR036770">
    <property type="entry name" value="Ankyrin_rpt-contain_sf"/>
</dbReference>
<protein>
    <recommendedName>
        <fullName evidence="11">E3 ubiquitin-protein ligase HACE1</fullName>
        <ecNumber evidence="4">2.3.2.26</ecNumber>
    </recommendedName>
    <alternativeName>
        <fullName evidence="13">HECT domain and ankyrin repeat-containing E3 ubiquitin-protein ligase 1</fullName>
    </alternativeName>
    <alternativeName>
        <fullName evidence="12">HECT-type E3 ubiquitin transferase HACE1</fullName>
    </alternativeName>
</protein>
<keyword evidence="17" id="KW-0472">Membrane</keyword>
<dbReference type="Gene3D" id="3.30.2410.10">
    <property type="entry name" value="Hect, E3 ligase catalytic domain"/>
    <property type="match status" value="1"/>
</dbReference>
<feature type="transmembrane region" description="Helical" evidence="17">
    <location>
        <begin position="4015"/>
        <end position="4033"/>
    </location>
</feature>
<evidence type="ECO:0000256" key="5">
    <source>
        <dbReference type="ARBA" id="ARBA00022679"/>
    </source>
</evidence>
<evidence type="ECO:0000256" key="1">
    <source>
        <dbReference type="ARBA" id="ARBA00000885"/>
    </source>
</evidence>
<dbReference type="SUPFAM" id="SSF56204">
    <property type="entry name" value="Hect, E3 ligase catalytic domain"/>
    <property type="match status" value="1"/>
</dbReference>
<keyword evidence="6 15" id="KW-0833">Ubl conjugation pathway</keyword>
<organism evidence="19 20">
    <name type="scientific">Paratrimastix pyriformis</name>
    <dbReference type="NCBI Taxonomy" id="342808"/>
    <lineage>
        <taxon>Eukaryota</taxon>
        <taxon>Metamonada</taxon>
        <taxon>Preaxostyla</taxon>
        <taxon>Paratrimastigidae</taxon>
        <taxon>Paratrimastix</taxon>
    </lineage>
</organism>
<comment type="catalytic activity">
    <reaction evidence="1">
        <text>S-ubiquitinyl-[E2 ubiquitin-conjugating enzyme]-L-cysteine + [acceptor protein]-L-lysine = [E2 ubiquitin-conjugating enzyme]-L-cysteine + N(6)-ubiquitinyl-[acceptor protein]-L-lysine.</text>
        <dbReference type="EC" id="2.3.2.26"/>
    </reaction>
</comment>